<evidence type="ECO:0000313" key="3">
    <source>
        <dbReference type="Proteomes" id="UP000653045"/>
    </source>
</evidence>
<dbReference type="RefSeq" id="WP_199574957.1">
    <property type="nucleotide sequence ID" value="NZ_JAENBO010000001.1"/>
</dbReference>
<dbReference type="EMBL" id="JAENBO010000001">
    <property type="protein sequence ID" value="MBJ8325401.1"/>
    <property type="molecule type" value="Genomic_DNA"/>
</dbReference>
<evidence type="ECO:0000313" key="2">
    <source>
        <dbReference type="EMBL" id="MBJ8325401.1"/>
    </source>
</evidence>
<comment type="caution">
    <text evidence="2">The sequence shown here is derived from an EMBL/GenBank/DDBJ whole genome shotgun (WGS) entry which is preliminary data.</text>
</comment>
<gene>
    <name evidence="2" type="ORF">JHK62_01740</name>
</gene>
<protein>
    <submittedName>
        <fullName evidence="2">LicD family protein</fullName>
    </submittedName>
</protein>
<dbReference type="InterPro" id="IPR052942">
    <property type="entry name" value="LPS_cholinephosphotransferase"/>
</dbReference>
<dbReference type="InterPro" id="IPR007074">
    <property type="entry name" value="LicD/FKTN/FKRP_NTP_transf"/>
</dbReference>
<name>A0ABS0ZHD3_9STRE</name>
<dbReference type="PANTHER" id="PTHR43404">
    <property type="entry name" value="LIPOPOLYSACCHARIDE CHOLINEPHOSPHOTRANSFERASE LICD"/>
    <property type="match status" value="1"/>
</dbReference>
<keyword evidence="3" id="KW-1185">Reference proteome</keyword>
<dbReference type="Pfam" id="PF04991">
    <property type="entry name" value="LicD"/>
    <property type="match status" value="1"/>
</dbReference>
<sequence length="269" mass="31688">MGNNDIAKLQKTLLDALKEFKKICDKEGIVFFLRGGSVMGSVKYKGFVPWDDDVDIAIPRDQYERMIDILNDKVIAGKYKVVSYKYYPEIHCYFPRLFLVEEERIKLGLPSNTHMGLHLMDILPLDGAPNNTLLRNIYFAKVYALRYLSSLGTPYVEGHVNMHSKKQKFIINFGKFFQLHKIFPQIKVYNTLDKLYKRYDWRVQDYAGTITASLFKKEVMKKEIWGKGKFLPFETEQFMVPELYDSYLKQMYGENYLTEEPQNKKSHHE</sequence>
<reference evidence="2 3" key="1">
    <citation type="journal article" date="2021" name="Int. J. Syst. Evol. Microbiol.">
        <title>Streptococcus vicugnae sp. nov., isolated from faeces of alpacas (Vicugna pacos) and cattle (Bos taurus), Streptococcus zalophi sp. nov., and Streptococcus pacificus sp. nov., isolated from respiratory tract of California sea lions (Zalophus californianus).</title>
        <authorList>
            <person name="Volokhov D.V."/>
            <person name="Zagorodnyaya T.A."/>
            <person name="Shen Z."/>
            <person name="Blom J."/>
            <person name="Furtak V.A."/>
            <person name="Eisenberg T."/>
            <person name="Fan P."/>
            <person name="Jeong K.C."/>
            <person name="Gao Y."/>
            <person name="Zhang S."/>
            <person name="Amselle M."/>
        </authorList>
    </citation>
    <scope>NUCLEOTIDE SEQUENCE [LARGE SCALE GENOMIC DNA]</scope>
    <source>
        <strain evidence="2 3">CSL7591</strain>
    </source>
</reference>
<evidence type="ECO:0000259" key="1">
    <source>
        <dbReference type="Pfam" id="PF04991"/>
    </source>
</evidence>
<proteinExistence type="predicted"/>
<organism evidence="2 3">
    <name type="scientific">Streptococcus pacificus</name>
    <dbReference type="NCBI Taxonomy" id="2740577"/>
    <lineage>
        <taxon>Bacteria</taxon>
        <taxon>Bacillati</taxon>
        <taxon>Bacillota</taxon>
        <taxon>Bacilli</taxon>
        <taxon>Lactobacillales</taxon>
        <taxon>Streptococcaceae</taxon>
        <taxon>Streptococcus</taxon>
    </lineage>
</organism>
<dbReference type="Proteomes" id="UP000653045">
    <property type="component" value="Unassembled WGS sequence"/>
</dbReference>
<accession>A0ABS0ZHD3</accession>
<dbReference type="PANTHER" id="PTHR43404:SF2">
    <property type="entry name" value="LIPOPOLYSACCHARIDE CHOLINEPHOSPHOTRANSFERASE LICD"/>
    <property type="match status" value="1"/>
</dbReference>
<feature type="domain" description="LicD/FKTN/FKRP nucleotidyltransferase" evidence="1">
    <location>
        <begin position="24"/>
        <end position="253"/>
    </location>
</feature>